<dbReference type="EMBL" id="SNRY01000493">
    <property type="protein sequence ID" value="KAA6339984.1"/>
    <property type="molecule type" value="Genomic_DNA"/>
</dbReference>
<dbReference type="Pfam" id="PF13476">
    <property type="entry name" value="AAA_23"/>
    <property type="match status" value="1"/>
</dbReference>
<gene>
    <name evidence="2" type="ORF">EZS27_012127</name>
</gene>
<dbReference type="GO" id="GO:0000731">
    <property type="term" value="P:DNA synthesis involved in DNA repair"/>
    <property type="evidence" value="ECO:0007669"/>
    <property type="project" value="TreeGrafter"/>
</dbReference>
<evidence type="ECO:0000313" key="2">
    <source>
        <dbReference type="EMBL" id="KAA6339984.1"/>
    </source>
</evidence>
<protein>
    <submittedName>
        <fullName evidence="2">DNA replication and repair protein RecF</fullName>
    </submittedName>
</protein>
<organism evidence="2">
    <name type="scientific">termite gut metagenome</name>
    <dbReference type="NCBI Taxonomy" id="433724"/>
    <lineage>
        <taxon>unclassified sequences</taxon>
        <taxon>metagenomes</taxon>
        <taxon>organismal metagenomes</taxon>
    </lineage>
</organism>
<dbReference type="AlphaFoldDB" id="A0A5J4S1L9"/>
<dbReference type="GO" id="GO:0006302">
    <property type="term" value="P:double-strand break repair"/>
    <property type="evidence" value="ECO:0007669"/>
    <property type="project" value="InterPro"/>
</dbReference>
<name>A0A5J4S1L9_9ZZZZ</name>
<dbReference type="Gene3D" id="3.40.50.300">
    <property type="entry name" value="P-loop containing nucleotide triphosphate hydrolases"/>
    <property type="match status" value="2"/>
</dbReference>
<proteinExistence type="predicted"/>
<comment type="caution">
    <text evidence="2">The sequence shown here is derived from an EMBL/GenBank/DDBJ whole genome shotgun (WGS) entry which is preliminary data.</text>
</comment>
<dbReference type="InterPro" id="IPR027417">
    <property type="entry name" value="P-loop_NTPase"/>
</dbReference>
<reference evidence="2" key="1">
    <citation type="submission" date="2019-03" db="EMBL/GenBank/DDBJ databases">
        <title>Single cell metagenomics reveals metabolic interactions within the superorganism composed of flagellate Streblomastix strix and complex community of Bacteroidetes bacteria on its surface.</title>
        <authorList>
            <person name="Treitli S.C."/>
            <person name="Kolisko M."/>
            <person name="Husnik F."/>
            <person name="Keeling P."/>
            <person name="Hampl V."/>
        </authorList>
    </citation>
    <scope>NUCLEOTIDE SEQUENCE</scope>
    <source>
        <strain evidence="2">STM</strain>
    </source>
</reference>
<sequence>MKKISEIHINNFKFFPEMEKPIKIEGKNILIYGENGSGKSSIYWALYTLLECSNKGDASKIQRYFNGETTDSLINIYTSINNQGNDNSFIKIVLDDGNIFEVSYQKTSINQDSEAKEILMASDFLNYRLLQRTYAVKHTDEINLFSLFDEAVLPYVQFTNTNWHDNNGTTIHIKNASEIYKIVKRGPDKKYPKKNGDMGFPQKGAHRVAHNEFTALIANFEKGLTALIQNINGKVKPIIQDKLKFKITFHLEIEKASEYYLSEANYRKPIFKIKLIIDDFEGKGSIPKPQSFLNEARLSAIALSIRLAILEQRFQNASMKIFVLDDLMISLDMSNRDKVVKLILEEYAWYKDNAGEDKGYQTFILTHDRSLFTFIHNCILNLPDEKRNTWKLIEMYADDKDESDSNSFEKPCVFDYKNDFQIAYRHYKNHDYPAAANYLRKYAEEIFCEWLPEYCWKDKESKDKSNSKMSFRNILDNAINQFWAKFSIPCQEYKEMRKYLGILLNPLSHADVGVERYKEEIKRVIQIIQSIKNLHNNYKLEIIVSGGEEIQIRKTDLNGNKYTANYELVDSFYKLTDNSSNTMYSEFSAKYVSYSFTPTIGTPQIGTYNGKQKRMEDNYKDFIGKNKQLIGSANWMGDLYKKDGTKLI</sequence>
<dbReference type="SUPFAM" id="SSF52540">
    <property type="entry name" value="P-loop containing nucleoside triphosphate hydrolases"/>
    <property type="match status" value="1"/>
</dbReference>
<dbReference type="PANTHER" id="PTHR32182:SF22">
    <property type="entry name" value="ATP-DEPENDENT ENDONUCLEASE, OLD FAMILY-RELATED"/>
    <property type="match status" value="1"/>
</dbReference>
<dbReference type="PANTHER" id="PTHR32182">
    <property type="entry name" value="DNA REPLICATION AND REPAIR PROTEIN RECF"/>
    <property type="match status" value="1"/>
</dbReference>
<evidence type="ECO:0000259" key="1">
    <source>
        <dbReference type="Pfam" id="PF13476"/>
    </source>
</evidence>
<dbReference type="GO" id="GO:0016887">
    <property type="term" value="F:ATP hydrolysis activity"/>
    <property type="evidence" value="ECO:0007669"/>
    <property type="project" value="InterPro"/>
</dbReference>
<dbReference type="InterPro" id="IPR038729">
    <property type="entry name" value="Rad50/SbcC_AAA"/>
</dbReference>
<feature type="domain" description="Rad50/SbcC-type AAA" evidence="1">
    <location>
        <begin position="6"/>
        <end position="117"/>
    </location>
</feature>
<accession>A0A5J4S1L9</accession>